<dbReference type="EMBL" id="JAVRRG010000061">
    <property type="protein sequence ID" value="KAK5092244.1"/>
    <property type="molecule type" value="Genomic_DNA"/>
</dbReference>
<organism evidence="2 3">
    <name type="scientific">Lithohypha guttulata</name>
    <dbReference type="NCBI Taxonomy" id="1690604"/>
    <lineage>
        <taxon>Eukaryota</taxon>
        <taxon>Fungi</taxon>
        <taxon>Dikarya</taxon>
        <taxon>Ascomycota</taxon>
        <taxon>Pezizomycotina</taxon>
        <taxon>Eurotiomycetes</taxon>
        <taxon>Chaetothyriomycetidae</taxon>
        <taxon>Chaetothyriales</taxon>
        <taxon>Trichomeriaceae</taxon>
        <taxon>Lithohypha</taxon>
    </lineage>
</organism>
<evidence type="ECO:0000313" key="2">
    <source>
        <dbReference type="EMBL" id="KAK5092244.1"/>
    </source>
</evidence>
<dbReference type="Proteomes" id="UP001345013">
    <property type="component" value="Unassembled WGS sequence"/>
</dbReference>
<reference evidence="2 3" key="1">
    <citation type="submission" date="2023-08" db="EMBL/GenBank/DDBJ databases">
        <title>Black Yeasts Isolated from many extreme environments.</title>
        <authorList>
            <person name="Coleine C."/>
            <person name="Stajich J.E."/>
            <person name="Selbmann L."/>
        </authorList>
    </citation>
    <scope>NUCLEOTIDE SEQUENCE [LARGE SCALE GENOMIC DNA]</scope>
    <source>
        <strain evidence="2 3">CCFEE 5885</strain>
    </source>
</reference>
<feature type="compositionally biased region" description="Basic and acidic residues" evidence="1">
    <location>
        <begin position="29"/>
        <end position="41"/>
    </location>
</feature>
<feature type="compositionally biased region" description="Polar residues" evidence="1">
    <location>
        <begin position="53"/>
        <end position="62"/>
    </location>
</feature>
<sequence>MPLTYRDGVIKIQTARTRMQGLDKAVTAQRDRSPHIKREPVSRQTDQTEETTKSTSGPQSEPASPGRRRRDTCDSEDPVAHFAANAPWKCYVGRKRRVFWLFRDQIATRSDFLLAQMNNSETQELYLEEL</sequence>
<protein>
    <submittedName>
        <fullName evidence="2">Uncharacterized protein</fullName>
    </submittedName>
</protein>
<proteinExistence type="predicted"/>
<evidence type="ECO:0000256" key="1">
    <source>
        <dbReference type="SAM" id="MobiDB-lite"/>
    </source>
</evidence>
<keyword evidence="3" id="KW-1185">Reference proteome</keyword>
<feature type="region of interest" description="Disordered" evidence="1">
    <location>
        <begin position="19"/>
        <end position="76"/>
    </location>
</feature>
<comment type="caution">
    <text evidence="2">The sequence shown here is derived from an EMBL/GenBank/DDBJ whole genome shotgun (WGS) entry which is preliminary data.</text>
</comment>
<name>A0ABR0K9F6_9EURO</name>
<accession>A0ABR0K9F6</accession>
<evidence type="ECO:0000313" key="3">
    <source>
        <dbReference type="Proteomes" id="UP001345013"/>
    </source>
</evidence>
<gene>
    <name evidence="2" type="ORF">LTR24_005381</name>
</gene>